<dbReference type="RefSeq" id="WP_129424746.1">
    <property type="nucleotide sequence ID" value="NZ_SDWV01000003.1"/>
</dbReference>
<dbReference type="InterPro" id="IPR015421">
    <property type="entry name" value="PyrdxlP-dep_Trfase_major"/>
</dbReference>
<dbReference type="OrthoDB" id="9815233at2"/>
<evidence type="ECO:0000313" key="9">
    <source>
        <dbReference type="Proteomes" id="UP000291101"/>
    </source>
</evidence>
<dbReference type="InterPro" id="IPR015424">
    <property type="entry name" value="PyrdxlP-dep_Trfase"/>
</dbReference>
<dbReference type="PANTHER" id="PTHR43277">
    <property type="entry name" value="ARGININE DECARBOXYLASE"/>
    <property type="match status" value="1"/>
</dbReference>
<protein>
    <submittedName>
        <fullName evidence="8">Aminotransferase class V-fold PLP-dependent enzyme</fullName>
    </submittedName>
</protein>
<dbReference type="GO" id="GO:0008483">
    <property type="term" value="F:transaminase activity"/>
    <property type="evidence" value="ECO:0007669"/>
    <property type="project" value="UniProtKB-KW"/>
</dbReference>
<dbReference type="Proteomes" id="UP000291101">
    <property type="component" value="Unassembled WGS sequence"/>
</dbReference>
<gene>
    <name evidence="8" type="ORF">EUA94_03460</name>
</gene>
<evidence type="ECO:0000256" key="5">
    <source>
        <dbReference type="ARBA" id="ARBA00023239"/>
    </source>
</evidence>
<dbReference type="InterPro" id="IPR000310">
    <property type="entry name" value="Orn/Lys/Arg_deCO2ase_major_dom"/>
</dbReference>
<organism evidence="8 9">
    <name type="scientific">Nocardioides zhouii</name>
    <dbReference type="NCBI Taxonomy" id="1168729"/>
    <lineage>
        <taxon>Bacteria</taxon>
        <taxon>Bacillati</taxon>
        <taxon>Actinomycetota</taxon>
        <taxon>Actinomycetes</taxon>
        <taxon>Propionibacteriales</taxon>
        <taxon>Nocardioidaceae</taxon>
        <taxon>Nocardioides</taxon>
    </lineage>
</organism>
<dbReference type="InterPro" id="IPR008286">
    <property type="entry name" value="Prn/Lys/Arg_de-COase_C"/>
</dbReference>
<accession>A0A4V1RQQ5</accession>
<evidence type="ECO:0000259" key="6">
    <source>
        <dbReference type="Pfam" id="PF01276"/>
    </source>
</evidence>
<dbReference type="SUPFAM" id="SSF55904">
    <property type="entry name" value="Ornithine decarboxylase C-terminal domain"/>
    <property type="match status" value="1"/>
</dbReference>
<dbReference type="GO" id="GO:0016831">
    <property type="term" value="F:carboxy-lyase activity"/>
    <property type="evidence" value="ECO:0007669"/>
    <property type="project" value="UniProtKB-KW"/>
</dbReference>
<dbReference type="Pfam" id="PF03711">
    <property type="entry name" value="OKR_DC_1_C"/>
    <property type="match status" value="1"/>
</dbReference>
<dbReference type="SUPFAM" id="SSF53383">
    <property type="entry name" value="PLP-dependent transferases"/>
    <property type="match status" value="1"/>
</dbReference>
<evidence type="ECO:0000256" key="4">
    <source>
        <dbReference type="ARBA" id="ARBA00022898"/>
    </source>
</evidence>
<feature type="domain" description="Orn/Lys/Arg decarboxylase C-terminal" evidence="7">
    <location>
        <begin position="407"/>
        <end position="451"/>
    </location>
</feature>
<dbReference type="InterPro" id="IPR052357">
    <property type="entry name" value="Orn_Lys_Arg_decarboxylase-I"/>
</dbReference>
<sequence>MPTDPRGLRADAPLLDAWLRFHESPPTPFTIPGHKQRTDLVGDVVAGDVPLYAGLDTMKLSTGVLADAESRAARLWGADVCRFSTGGATHANQAVALAVADDGDTVVVSRTLHRSMLLGLVLAGLTPVWVRPEVDPATGLPLGVAPETVRRALVAHPEARAVFVGDPSYVGTVGDVAGLAEAAHEHDVPLVVDAAWSAHFGFHPDLPRHALQLGADAMVTSAHKTLPAWSQAAIILARTERIDPARFEAGVEATATTSPAGAILASTDAARALLERDGEELLGAAMAATRSARDRLRAVPGLTVLDGPQVDPLKLTVVLSASGADGNAVEQDLLAAGLPVESADRDVLVAVVSLADTAATLTALTDAVVASVAQHRGPARAVVGPAAYGVRSEPVTVVPPRRAFFAAAETVPIAEAVGRTSAELVAPYPPGIPVLAPGERVTEETLRALEHARAAGIRIAYAADPTLATLRVTAG</sequence>
<dbReference type="AlphaFoldDB" id="A0A4V1RQQ5"/>
<reference evidence="8 9" key="1">
    <citation type="submission" date="2019-01" db="EMBL/GenBank/DDBJ databases">
        <title>Novel species of Nocardioides.</title>
        <authorList>
            <person name="Liu Q."/>
            <person name="X Y.-H."/>
        </authorList>
    </citation>
    <scope>NUCLEOTIDE SEQUENCE [LARGE SCALE GENOMIC DNA]</scope>
    <source>
        <strain evidence="8 9">HLT2-9</strain>
    </source>
</reference>
<comment type="cofactor">
    <cofactor evidence="1">
        <name>pyridoxal 5'-phosphate</name>
        <dbReference type="ChEBI" id="CHEBI:597326"/>
    </cofactor>
</comment>
<dbReference type="InterPro" id="IPR036633">
    <property type="entry name" value="Prn/Lys/Arg_de-COase_C_sf"/>
</dbReference>
<evidence type="ECO:0000256" key="3">
    <source>
        <dbReference type="ARBA" id="ARBA00022793"/>
    </source>
</evidence>
<keyword evidence="8" id="KW-0032">Aminotransferase</keyword>
<dbReference type="PANTHER" id="PTHR43277:SF4">
    <property type="entry name" value="ARGININE DECARBOXYLASE"/>
    <property type="match status" value="1"/>
</dbReference>
<keyword evidence="4" id="KW-0663">Pyridoxal phosphate</keyword>
<dbReference type="Gene3D" id="3.40.640.10">
    <property type="entry name" value="Type I PLP-dependent aspartate aminotransferase-like (Major domain)"/>
    <property type="match status" value="1"/>
</dbReference>
<comment type="similarity">
    <text evidence="2">Belongs to the Orn/Lys/Arg decarboxylase class-I family.</text>
</comment>
<dbReference type="EMBL" id="SDWV01000003">
    <property type="protein sequence ID" value="RYC13677.1"/>
    <property type="molecule type" value="Genomic_DNA"/>
</dbReference>
<keyword evidence="3" id="KW-0210">Decarboxylase</keyword>
<feature type="domain" description="Orn/Lys/Arg decarboxylases family 1 pyridoxal-P attachment site" evidence="6">
    <location>
        <begin position="13"/>
        <end position="298"/>
    </location>
</feature>
<keyword evidence="5" id="KW-0456">Lyase</keyword>
<comment type="caution">
    <text evidence="8">The sequence shown here is derived from an EMBL/GenBank/DDBJ whole genome shotgun (WGS) entry which is preliminary data.</text>
</comment>
<dbReference type="Gene3D" id="3.90.100.10">
    <property type="entry name" value="Orn/Lys/Arg decarboxylase, C-terminal domain"/>
    <property type="match status" value="1"/>
</dbReference>
<evidence type="ECO:0000259" key="7">
    <source>
        <dbReference type="Pfam" id="PF03711"/>
    </source>
</evidence>
<evidence type="ECO:0000313" key="8">
    <source>
        <dbReference type="EMBL" id="RYC13677.1"/>
    </source>
</evidence>
<keyword evidence="8" id="KW-0808">Transferase</keyword>
<keyword evidence="9" id="KW-1185">Reference proteome</keyword>
<evidence type="ECO:0000256" key="2">
    <source>
        <dbReference type="ARBA" id="ARBA00010671"/>
    </source>
</evidence>
<dbReference type="Pfam" id="PF01276">
    <property type="entry name" value="OKR_DC_1"/>
    <property type="match status" value="1"/>
</dbReference>
<proteinExistence type="inferred from homology"/>
<name>A0A4V1RQQ5_9ACTN</name>
<evidence type="ECO:0000256" key="1">
    <source>
        <dbReference type="ARBA" id="ARBA00001933"/>
    </source>
</evidence>